<dbReference type="PROSITE" id="PS01149">
    <property type="entry name" value="PSI_RSU"/>
    <property type="match status" value="1"/>
</dbReference>
<evidence type="ECO:0000313" key="7">
    <source>
        <dbReference type="EMBL" id="XBH18258.1"/>
    </source>
</evidence>
<feature type="compositionally biased region" description="Low complexity" evidence="5">
    <location>
        <begin position="23"/>
        <end position="35"/>
    </location>
</feature>
<evidence type="ECO:0000256" key="2">
    <source>
        <dbReference type="ARBA" id="ARBA00023235"/>
    </source>
</evidence>
<reference evidence="7" key="1">
    <citation type="submission" date="2023-03" db="EMBL/GenBank/DDBJ databases">
        <title>Edaphobacter sp.</title>
        <authorList>
            <person name="Huber K.J."/>
            <person name="Papendorf J."/>
            <person name="Pilke C."/>
            <person name="Bunk B."/>
            <person name="Sproeer C."/>
            <person name="Pester M."/>
        </authorList>
    </citation>
    <scope>NUCLEOTIDE SEQUENCE</scope>
    <source>
        <strain evidence="7">DSM 110680</strain>
    </source>
</reference>
<feature type="compositionally biased region" description="Basic and acidic residues" evidence="5">
    <location>
        <begin position="475"/>
        <end position="497"/>
    </location>
</feature>
<dbReference type="PROSITE" id="PS50889">
    <property type="entry name" value="S4"/>
    <property type="match status" value="1"/>
</dbReference>
<dbReference type="Gene3D" id="3.10.290.10">
    <property type="entry name" value="RNA-binding S4 domain"/>
    <property type="match status" value="1"/>
</dbReference>
<dbReference type="CDD" id="cd02870">
    <property type="entry name" value="PseudoU_synth_RsuA_like"/>
    <property type="match status" value="1"/>
</dbReference>
<dbReference type="GO" id="GO:0003723">
    <property type="term" value="F:RNA binding"/>
    <property type="evidence" value="ECO:0007669"/>
    <property type="project" value="UniProtKB-KW"/>
</dbReference>
<dbReference type="GO" id="GO:0120159">
    <property type="term" value="F:rRNA pseudouridine synthase activity"/>
    <property type="evidence" value="ECO:0007669"/>
    <property type="project" value="UniProtKB-ARBA"/>
</dbReference>
<feature type="compositionally biased region" description="Basic and acidic residues" evidence="5">
    <location>
        <begin position="359"/>
        <end position="375"/>
    </location>
</feature>
<dbReference type="InterPro" id="IPR042092">
    <property type="entry name" value="PsdUridine_s_RsuA/RluB/E/F_cat"/>
</dbReference>
<dbReference type="AlphaFoldDB" id="A0AAU7DLW1"/>
<protein>
    <recommendedName>
        <fullName evidence="4">Pseudouridine synthase</fullName>
        <ecNumber evidence="4">5.4.99.-</ecNumber>
    </recommendedName>
</protein>
<accession>A0AAU7DLW1</accession>
<proteinExistence type="inferred from homology"/>
<dbReference type="InterPro" id="IPR050343">
    <property type="entry name" value="RsuA_PseudoU_synthase"/>
</dbReference>
<dbReference type="PANTHER" id="PTHR47683">
    <property type="entry name" value="PSEUDOURIDINE SYNTHASE FAMILY PROTEIN-RELATED"/>
    <property type="match status" value="1"/>
</dbReference>
<dbReference type="Pfam" id="PF00849">
    <property type="entry name" value="PseudoU_synth_2"/>
    <property type="match status" value="1"/>
</dbReference>
<dbReference type="InterPro" id="IPR002942">
    <property type="entry name" value="S4_RNA-bd"/>
</dbReference>
<feature type="compositionally biased region" description="Basic and acidic residues" evidence="5">
    <location>
        <begin position="425"/>
        <end position="466"/>
    </location>
</feature>
<feature type="compositionally biased region" description="Basic and acidic residues" evidence="5">
    <location>
        <begin position="583"/>
        <end position="624"/>
    </location>
</feature>
<name>A0AAU7DLW1_9BACT</name>
<dbReference type="SMART" id="SM00363">
    <property type="entry name" value="S4"/>
    <property type="match status" value="1"/>
</dbReference>
<evidence type="ECO:0000256" key="4">
    <source>
        <dbReference type="RuleBase" id="RU003887"/>
    </source>
</evidence>
<dbReference type="InterPro" id="IPR006145">
    <property type="entry name" value="PsdUridine_synth_RsuA/RluA"/>
</dbReference>
<organism evidence="7">
    <name type="scientific">Telmatobacter sp. DSM 110680</name>
    <dbReference type="NCBI Taxonomy" id="3036704"/>
    <lineage>
        <taxon>Bacteria</taxon>
        <taxon>Pseudomonadati</taxon>
        <taxon>Acidobacteriota</taxon>
        <taxon>Terriglobia</taxon>
        <taxon>Terriglobales</taxon>
        <taxon>Acidobacteriaceae</taxon>
        <taxon>Telmatobacter</taxon>
    </lineage>
</organism>
<sequence length="748" mass="81876">MSDDVRPDENQPELDPASEAEEATAAAASDTFEQASDAESEPIADDADAAGVNTPEEDEQIDAIAEPELPGKLERLQKILAQAGVASRRHAENLITEGRVQVNGKVITELGTKADAARDHIRVDGKLLQGSERLRYFMLNKPRGFVTTVSDPEKRPTVMEFFAKLRERLYPVGRLDYLSEGLLLVTNDGDLANKLTKAASGVQKTYLVKVSGEPTEEELDRLRSGVAIERGKPGSGRVHTAPAQIRKVRQGDNPWYEVVIIEGRNRELRKMFEEIGHYVEKIRRVGYGPLVLDVEPGKMRELEPEELEDLRKAADGKLKPKLKDIRRKKAMDAQLPTVKPTLRRPQAFEPSTERPAFSPKREFPPKKQYGTDRPTRPARPSGEGFRPKPGFAEKGPGSFGSQRPGFQRAGSSRSGPPRSGPPKFGTDRPAWKKDDRTARPPARFGERPPRTERPAQFESRPARPDRPTGGFAGARRPEGGRPFEKKPWKKPDTDRPAFKPHPKPRREAVHESEDTRLSRPSKLHIEAVEPERESTFRPSTSRPPTGRPSAGRPPFRGVPADRPRGGRTGERVVGQSRPGQFRPRLDQPGQDRPRQDRQRPDRPMSDRPRLDRPKFDRPKFDRASGPRPSAGPGRTGAREFGEGRPPRAAGTRPFTTSSGKPRAGGARPSNKRAAAGAPGKPAWKPKTGGSGRPASGGRPSPAFGARPGGFSKSGPGFKGKSGGARKPAGGPRSGGPRPGGKPGGKKRG</sequence>
<dbReference type="Gene3D" id="3.30.70.580">
    <property type="entry name" value="Pseudouridine synthase I, catalytic domain, N-terminal subdomain"/>
    <property type="match status" value="1"/>
</dbReference>
<dbReference type="SUPFAM" id="SSF55120">
    <property type="entry name" value="Pseudouridine synthase"/>
    <property type="match status" value="1"/>
</dbReference>
<dbReference type="EC" id="5.4.99.-" evidence="4"/>
<dbReference type="InterPro" id="IPR020103">
    <property type="entry name" value="PsdUridine_synth_cat_dom_sf"/>
</dbReference>
<feature type="compositionally biased region" description="Basic and acidic residues" evidence="5">
    <location>
        <begin position="559"/>
        <end position="570"/>
    </location>
</feature>
<feature type="domain" description="RNA-binding S4" evidence="6">
    <location>
        <begin position="74"/>
        <end position="135"/>
    </location>
</feature>
<keyword evidence="3" id="KW-0694">RNA-binding</keyword>
<evidence type="ECO:0000256" key="1">
    <source>
        <dbReference type="ARBA" id="ARBA00008348"/>
    </source>
</evidence>
<dbReference type="InterPro" id="IPR000748">
    <property type="entry name" value="PsdUridine_synth_RsuA/RluB/E/F"/>
</dbReference>
<dbReference type="SUPFAM" id="SSF55174">
    <property type="entry name" value="Alpha-L RNA-binding motif"/>
    <property type="match status" value="1"/>
</dbReference>
<dbReference type="InterPro" id="IPR036986">
    <property type="entry name" value="S4_RNA-bd_sf"/>
</dbReference>
<feature type="compositionally biased region" description="Acidic residues" evidence="5">
    <location>
        <begin position="36"/>
        <end position="48"/>
    </location>
</feature>
<feature type="region of interest" description="Disordered" evidence="5">
    <location>
        <begin position="1"/>
        <end position="58"/>
    </location>
</feature>
<feature type="compositionally biased region" description="Gly residues" evidence="5">
    <location>
        <begin position="731"/>
        <end position="742"/>
    </location>
</feature>
<feature type="compositionally biased region" description="Basic and acidic residues" evidence="5">
    <location>
        <begin position="636"/>
        <end position="645"/>
    </location>
</feature>
<dbReference type="InterPro" id="IPR020094">
    <property type="entry name" value="TruA/RsuA/RluB/E/F_N"/>
</dbReference>
<feature type="compositionally biased region" description="Low complexity" evidence="5">
    <location>
        <begin position="671"/>
        <end position="715"/>
    </location>
</feature>
<dbReference type="PANTHER" id="PTHR47683:SF2">
    <property type="entry name" value="RNA-BINDING S4 DOMAIN-CONTAINING PROTEIN"/>
    <property type="match status" value="1"/>
</dbReference>
<gene>
    <name evidence="7" type="ORF">P8935_02750</name>
</gene>
<feature type="region of interest" description="Disordered" evidence="5">
    <location>
        <begin position="319"/>
        <end position="748"/>
    </location>
</feature>
<dbReference type="RefSeq" id="WP_348263482.1">
    <property type="nucleotide sequence ID" value="NZ_CP121196.1"/>
</dbReference>
<feature type="compositionally biased region" description="Basic and acidic residues" evidence="5">
    <location>
        <begin position="505"/>
        <end position="535"/>
    </location>
</feature>
<dbReference type="Pfam" id="PF01479">
    <property type="entry name" value="S4"/>
    <property type="match status" value="1"/>
</dbReference>
<dbReference type="FunFam" id="3.10.290.10:FF:000003">
    <property type="entry name" value="Pseudouridine synthase"/>
    <property type="match status" value="1"/>
</dbReference>
<evidence type="ECO:0000259" key="6">
    <source>
        <dbReference type="SMART" id="SM00363"/>
    </source>
</evidence>
<evidence type="ECO:0000256" key="5">
    <source>
        <dbReference type="SAM" id="MobiDB-lite"/>
    </source>
</evidence>
<feature type="compositionally biased region" description="Low complexity" evidence="5">
    <location>
        <begin position="536"/>
        <end position="549"/>
    </location>
</feature>
<dbReference type="EMBL" id="CP121196">
    <property type="protein sequence ID" value="XBH18258.1"/>
    <property type="molecule type" value="Genomic_DNA"/>
</dbReference>
<dbReference type="CDD" id="cd00165">
    <property type="entry name" value="S4"/>
    <property type="match status" value="1"/>
</dbReference>
<keyword evidence="2 4" id="KW-0413">Isomerase</keyword>
<comment type="similarity">
    <text evidence="1 4">Belongs to the pseudouridine synthase RsuA family.</text>
</comment>
<dbReference type="InterPro" id="IPR018496">
    <property type="entry name" value="PsdUridine_synth_RsuA/RluB_CS"/>
</dbReference>
<feature type="compositionally biased region" description="Acidic residues" evidence="5">
    <location>
        <begin position="10"/>
        <end position="22"/>
    </location>
</feature>
<evidence type="ECO:0000256" key="3">
    <source>
        <dbReference type="PROSITE-ProRule" id="PRU00182"/>
    </source>
</evidence>
<dbReference type="GO" id="GO:0000455">
    <property type="term" value="P:enzyme-directed rRNA pseudouridine synthesis"/>
    <property type="evidence" value="ECO:0007669"/>
    <property type="project" value="UniProtKB-ARBA"/>
</dbReference>
<dbReference type="NCBIfam" id="TIGR00093">
    <property type="entry name" value="pseudouridine synthase"/>
    <property type="match status" value="1"/>
</dbReference>
<dbReference type="Gene3D" id="3.30.70.1560">
    <property type="entry name" value="Alpha-L RNA-binding motif"/>
    <property type="match status" value="1"/>
</dbReference>